<dbReference type="Proteomes" id="UP001595683">
    <property type="component" value="Unassembled WGS sequence"/>
</dbReference>
<evidence type="ECO:0000313" key="1">
    <source>
        <dbReference type="EMBL" id="MFC3671826.1"/>
    </source>
</evidence>
<keyword evidence="2" id="KW-1185">Reference proteome</keyword>
<accession>A0ABV7V4S6</accession>
<gene>
    <name evidence="1" type="ORF">ACFOOT_10360</name>
</gene>
<comment type="caution">
    <text evidence="1">The sequence shown here is derived from an EMBL/GenBank/DDBJ whole genome shotgun (WGS) entry which is preliminary data.</text>
</comment>
<protein>
    <submittedName>
        <fullName evidence="1">Uncharacterized protein</fullName>
    </submittedName>
</protein>
<dbReference type="EMBL" id="JBHRYE010000014">
    <property type="protein sequence ID" value="MFC3671826.1"/>
    <property type="molecule type" value="Genomic_DNA"/>
</dbReference>
<organism evidence="1 2">
    <name type="scientific">Novosphingobium pokkalii</name>
    <dbReference type="NCBI Taxonomy" id="1770194"/>
    <lineage>
        <taxon>Bacteria</taxon>
        <taxon>Pseudomonadati</taxon>
        <taxon>Pseudomonadota</taxon>
        <taxon>Alphaproteobacteria</taxon>
        <taxon>Sphingomonadales</taxon>
        <taxon>Sphingomonadaceae</taxon>
        <taxon>Novosphingobium</taxon>
    </lineage>
</organism>
<name>A0ABV7V4S6_9SPHN</name>
<dbReference type="RefSeq" id="WP_191326291.1">
    <property type="nucleotide sequence ID" value="NZ_BMZP01000038.1"/>
</dbReference>
<proteinExistence type="predicted"/>
<reference evidence="2" key="1">
    <citation type="journal article" date="2019" name="Int. J. Syst. Evol. Microbiol.">
        <title>The Global Catalogue of Microorganisms (GCM) 10K type strain sequencing project: providing services to taxonomists for standard genome sequencing and annotation.</title>
        <authorList>
            <consortium name="The Broad Institute Genomics Platform"/>
            <consortium name="The Broad Institute Genome Sequencing Center for Infectious Disease"/>
            <person name="Wu L."/>
            <person name="Ma J."/>
        </authorList>
    </citation>
    <scope>NUCLEOTIDE SEQUENCE [LARGE SCALE GENOMIC DNA]</scope>
    <source>
        <strain evidence="2">KCTC 42224</strain>
    </source>
</reference>
<sequence>MLSPPAGTEDFVMAPIADALLASNPDLRSQFDNKLASDSIFANDPDARLRWLAARLPHRDAFSGVYPIRRVLAGN</sequence>
<evidence type="ECO:0000313" key="2">
    <source>
        <dbReference type="Proteomes" id="UP001595683"/>
    </source>
</evidence>